<gene>
    <name evidence="2" type="ORF">HMPREF3226_01372</name>
</gene>
<dbReference type="PATRIC" id="fig|28128.5.peg.1394"/>
<keyword evidence="3" id="KW-1185">Reference proteome</keyword>
<comment type="caution">
    <text evidence="2">The sequence shown here is derived from an EMBL/GenBank/DDBJ whole genome shotgun (WGS) entry which is preliminary data.</text>
</comment>
<evidence type="ECO:0000256" key="1">
    <source>
        <dbReference type="SAM" id="MobiDB-lite"/>
    </source>
</evidence>
<accession>A0A133Q9I7</accession>
<evidence type="ECO:0000313" key="3">
    <source>
        <dbReference type="Proteomes" id="UP000070533"/>
    </source>
</evidence>
<dbReference type="EMBL" id="LRQG01000092">
    <property type="protein sequence ID" value="KXA39536.1"/>
    <property type="molecule type" value="Genomic_DNA"/>
</dbReference>
<reference evidence="3" key="1">
    <citation type="submission" date="2016-01" db="EMBL/GenBank/DDBJ databases">
        <authorList>
            <person name="Mitreva M."/>
            <person name="Pepin K.H."/>
            <person name="Mihindukulasuriya K.A."/>
            <person name="Fulton R."/>
            <person name="Fronick C."/>
            <person name="O'Laughlin M."/>
            <person name="Miner T."/>
            <person name="Herter B."/>
            <person name="Rosa B.A."/>
            <person name="Cordes M."/>
            <person name="Tomlinson C."/>
            <person name="Wollam A."/>
            <person name="Palsikar V.B."/>
            <person name="Mardis E.R."/>
            <person name="Wilson R.K."/>
        </authorList>
    </citation>
    <scope>NUCLEOTIDE SEQUENCE [LARGE SCALE GENOMIC DNA]</scope>
    <source>
        <strain evidence="3">MJR7716</strain>
    </source>
</reference>
<dbReference type="Proteomes" id="UP000070533">
    <property type="component" value="Unassembled WGS sequence"/>
</dbReference>
<feature type="region of interest" description="Disordered" evidence="1">
    <location>
        <begin position="20"/>
        <end position="64"/>
    </location>
</feature>
<organism evidence="2 3">
    <name type="scientific">Prevotella corporis</name>
    <dbReference type="NCBI Taxonomy" id="28128"/>
    <lineage>
        <taxon>Bacteria</taxon>
        <taxon>Pseudomonadati</taxon>
        <taxon>Bacteroidota</taxon>
        <taxon>Bacteroidia</taxon>
        <taxon>Bacteroidales</taxon>
        <taxon>Prevotellaceae</taxon>
        <taxon>Prevotella</taxon>
    </lineage>
</organism>
<proteinExistence type="predicted"/>
<feature type="compositionally biased region" description="Basic and acidic residues" evidence="1">
    <location>
        <begin position="33"/>
        <end position="44"/>
    </location>
</feature>
<feature type="compositionally biased region" description="Polar residues" evidence="1">
    <location>
        <begin position="46"/>
        <end position="64"/>
    </location>
</feature>
<dbReference type="STRING" id="28128.HMPREF3226_01372"/>
<protein>
    <submittedName>
        <fullName evidence="2">Uncharacterized protein</fullName>
    </submittedName>
</protein>
<dbReference type="AlphaFoldDB" id="A0A133Q9I7"/>
<name>A0A133Q9I7_9BACT</name>
<sequence length="64" mass="7011">MTIMADLASARLRPYTCGTVGKRVPAAGKRHTDKKEKGGTHEAHLPSSQDQSSTVPTRYSFCYN</sequence>
<evidence type="ECO:0000313" key="2">
    <source>
        <dbReference type="EMBL" id="KXA39536.1"/>
    </source>
</evidence>